<dbReference type="InterPro" id="IPR057763">
    <property type="entry name" value="UBL_USP40"/>
</dbReference>
<dbReference type="PANTHER" id="PTHR24006:SF842">
    <property type="entry name" value="UBIQUITIN CARBOXYL-TERMINAL HYDROLASE 40"/>
    <property type="match status" value="1"/>
</dbReference>
<evidence type="ECO:0000256" key="1">
    <source>
        <dbReference type="SAM" id="MobiDB-lite"/>
    </source>
</evidence>
<dbReference type="GO" id="GO:0005829">
    <property type="term" value="C:cytosol"/>
    <property type="evidence" value="ECO:0007669"/>
    <property type="project" value="TreeGrafter"/>
</dbReference>
<dbReference type="AlphaFoldDB" id="A0A8C1JVB7"/>
<evidence type="ECO:0000313" key="4">
    <source>
        <dbReference type="Proteomes" id="UP000694427"/>
    </source>
</evidence>
<dbReference type="GO" id="GO:0004843">
    <property type="term" value="F:cysteine-type deubiquitinase activity"/>
    <property type="evidence" value="ECO:0007669"/>
    <property type="project" value="InterPro"/>
</dbReference>
<evidence type="ECO:0000259" key="2">
    <source>
        <dbReference type="PROSITE" id="PS50235"/>
    </source>
</evidence>
<dbReference type="SUPFAM" id="SSF54001">
    <property type="entry name" value="Cysteine proteinases"/>
    <property type="match status" value="1"/>
</dbReference>
<dbReference type="Gene3D" id="3.90.70.10">
    <property type="entry name" value="Cysteine proteinases"/>
    <property type="match status" value="2"/>
</dbReference>
<feature type="compositionally biased region" description="Low complexity" evidence="1">
    <location>
        <begin position="435"/>
        <end position="445"/>
    </location>
</feature>
<dbReference type="Ensembl" id="ENSCCRT00010041813.1">
    <property type="protein sequence ID" value="ENSCCRP00010038088.1"/>
    <property type="gene ID" value="ENSCCRG00010016248.1"/>
</dbReference>
<name>A0A8C1JVB7_CYPCA</name>
<dbReference type="PROSITE" id="PS00972">
    <property type="entry name" value="USP_1"/>
    <property type="match status" value="1"/>
</dbReference>
<protein>
    <submittedName>
        <fullName evidence="3">Ubiquitin specific peptidase 40</fullName>
    </submittedName>
</protein>
<feature type="region of interest" description="Disordered" evidence="1">
    <location>
        <begin position="423"/>
        <end position="456"/>
    </location>
</feature>
<dbReference type="InterPro" id="IPR001394">
    <property type="entry name" value="Peptidase_C19_UCH"/>
</dbReference>
<reference evidence="3" key="2">
    <citation type="submission" date="2025-09" db="UniProtKB">
        <authorList>
            <consortium name="Ensembl"/>
        </authorList>
    </citation>
    <scope>IDENTIFICATION</scope>
</reference>
<dbReference type="PROSITE" id="PS00973">
    <property type="entry name" value="USP_2"/>
    <property type="match status" value="1"/>
</dbReference>
<sequence length="1252" mass="139255">MFGDLFEEDGDGFSSSTSGTGVKGRECEPPPPRGKIRFCGIKNQGGTCYLNSLIQTLLFTPEFREELFCLGPDELGCLADKDKPEAKVRVIPLELQRLFSHLLLVDEQTASTKDLTDSFGWTNNEEMGQQDVQELNRILFSALESSLVGTTGSSLIHRLYHGMLVNQITCKECGNISERQEDFLDLTVSVRGVSGLEEALWNMFVEEEMFEGNNLYRCSRCEQLVRAAKSAKLRKLPPFLTISLLRFNFDFAKCERYKETGSYVFPLTFDLKPFCEQNNWPDSEYSYELFSVIIHKGGCYGGHYHVYIKDIDQIGHWEAPEEVKVKLKTQKREDKVGERKKENENSVDAEDPLSVLTGILAQEESKCVLVDQLGQKLMNKTGTPWSKKYKKQYGTISKFLQNHPEVFMLVSNGTRVALKAAVPATTDPSPTEPVSSASANNSTENTEPETAGDTEATDGCHWFDLNDSTVTAVTVKDIEKQFQGKESAYMLFYRKTAMKRPPEAIGNPAYRVPPHLVEMVQEENARLQQRRAEFDASSNSIEVRLHLAPHYHWQNGALHALSPNEDSIITVTFDRRRTVGDLRLAIYQMQDLWEGDMALTLAKNVPAGLHLYDTLTDDQISLYSAGVSNGSDLFVWNGREVSGVAVKTGIEWEPVLLTVLRPSAEEMGCGDGSGVGDADGSGLVRSMKGFAGGATLGTVLEALGPQEAFLCQEQSRPGASGGGASGWRVFPPLDMQRTLRELSLKDGDALLLLQPEELDSSIFSLSGDIVTVTTPSDCRWLQVEFCPQSGMEEEEKEEQRKKRSKVSASGNMCLFFILCLDAECCLRQMDRTGKLLPPVHEHLSVRDAGIRLMTSLCLCPGPVPTATQLFLYFSVGLVPSVVQELEIIVEESLTVKECLREMLQMAKLEGASWHLRRVDWCEEIGEPLTDENASLKEAKVIHGDTLVLVEGRLPPKGYLKLSVKMCIDVIDSSSVPELNHTAECQSTEGLTTEGSGSEMRFIGHVEISEEASLDDLKTQMMTLPALQDVCVPSSAFLRVWLLEGKKLARILRGNQQTLRKLKLGNGAEVCVERLMKEEDLGLKDLLLRVQMGVPGEKAYYPSEEFLWDAGRDSTSRGLYAALASQYGLTPDSLLLAKHLPEKHTWMPISNWTQQVSKKKKKRKAENLQAAPFYLKDGDIIGGKNLLIDNNKDFNTLEDEIGQQRLTMEEANHNTRVCSATGECSQDIGSKKSGPTKNRKPEVALSINVGVFR</sequence>
<proteinExistence type="predicted"/>
<dbReference type="InterPro" id="IPR028889">
    <property type="entry name" value="USP"/>
</dbReference>
<dbReference type="PANTHER" id="PTHR24006">
    <property type="entry name" value="UBIQUITIN CARBOXYL-TERMINAL HYDROLASE"/>
    <property type="match status" value="1"/>
</dbReference>
<accession>A0A8C1JVB7</accession>
<dbReference type="GO" id="GO:0005634">
    <property type="term" value="C:nucleus"/>
    <property type="evidence" value="ECO:0007669"/>
    <property type="project" value="TreeGrafter"/>
</dbReference>
<feature type="domain" description="USP" evidence="2">
    <location>
        <begin position="39"/>
        <end position="496"/>
    </location>
</feature>
<reference evidence="3" key="1">
    <citation type="submission" date="2025-08" db="UniProtKB">
        <authorList>
            <consortium name="Ensembl"/>
        </authorList>
    </citation>
    <scope>IDENTIFICATION</scope>
</reference>
<dbReference type="GO" id="GO:0016579">
    <property type="term" value="P:protein deubiquitination"/>
    <property type="evidence" value="ECO:0007669"/>
    <property type="project" value="InterPro"/>
</dbReference>
<dbReference type="InterPro" id="IPR050164">
    <property type="entry name" value="Peptidase_C19"/>
</dbReference>
<dbReference type="Pfam" id="PF00443">
    <property type="entry name" value="UCH"/>
    <property type="match status" value="1"/>
</dbReference>
<dbReference type="FunFam" id="3.90.70.10:FF:000043">
    <property type="entry name" value="Ubiquitin carboxyl-terminal hydrolase 40"/>
    <property type="match status" value="1"/>
</dbReference>
<keyword evidence="4" id="KW-1185">Reference proteome</keyword>
<feature type="region of interest" description="Disordered" evidence="1">
    <location>
        <begin position="1"/>
        <end position="30"/>
    </location>
</feature>
<dbReference type="PROSITE" id="PS50235">
    <property type="entry name" value="USP_3"/>
    <property type="match status" value="1"/>
</dbReference>
<dbReference type="InterPro" id="IPR018200">
    <property type="entry name" value="USP_CS"/>
</dbReference>
<dbReference type="InterPro" id="IPR038765">
    <property type="entry name" value="Papain-like_cys_pep_sf"/>
</dbReference>
<dbReference type="Pfam" id="PF25822">
    <property type="entry name" value="UBL_USP40"/>
    <property type="match status" value="1"/>
</dbReference>
<evidence type="ECO:0000313" key="3">
    <source>
        <dbReference type="Ensembl" id="ENSCCRP00010038088.1"/>
    </source>
</evidence>
<feature type="compositionally biased region" description="Acidic residues" evidence="1">
    <location>
        <begin position="1"/>
        <end position="11"/>
    </location>
</feature>
<organism evidence="3 4">
    <name type="scientific">Cyprinus carpio</name>
    <name type="common">Common carp</name>
    <dbReference type="NCBI Taxonomy" id="7962"/>
    <lineage>
        <taxon>Eukaryota</taxon>
        <taxon>Metazoa</taxon>
        <taxon>Chordata</taxon>
        <taxon>Craniata</taxon>
        <taxon>Vertebrata</taxon>
        <taxon>Euteleostomi</taxon>
        <taxon>Actinopterygii</taxon>
        <taxon>Neopterygii</taxon>
        <taxon>Teleostei</taxon>
        <taxon>Ostariophysi</taxon>
        <taxon>Cypriniformes</taxon>
        <taxon>Cyprinidae</taxon>
        <taxon>Cyprininae</taxon>
        <taxon>Cyprinus</taxon>
    </lineage>
</organism>
<feature type="compositionally biased region" description="Acidic residues" evidence="1">
    <location>
        <begin position="446"/>
        <end position="456"/>
    </location>
</feature>
<dbReference type="Proteomes" id="UP000694427">
    <property type="component" value="Unplaced"/>
</dbReference>